<accession>A0A2M7R6K6</accession>
<comment type="caution">
    <text evidence="1">The sequence shown here is derived from an EMBL/GenBank/DDBJ whole genome shotgun (WGS) entry which is preliminary data.</text>
</comment>
<evidence type="ECO:0000313" key="1">
    <source>
        <dbReference type="EMBL" id="PIY88764.1"/>
    </source>
</evidence>
<dbReference type="Proteomes" id="UP000230767">
    <property type="component" value="Unassembled WGS sequence"/>
</dbReference>
<gene>
    <name evidence="1" type="ORF">COY73_02980</name>
</gene>
<name>A0A2M7R6K6_9BACT</name>
<protein>
    <submittedName>
        <fullName evidence="1">Uncharacterized protein</fullName>
    </submittedName>
</protein>
<sequence>MEVDEVIENKYINKSCRKCHQFLSSTIEERIEERIKCEKCGEETAVLVGATRTPDEDGLVGDSWRDFINDKLWLDYECRNCGHKFIKTIGGL</sequence>
<reference evidence="2" key="1">
    <citation type="submission" date="2017-09" db="EMBL/GenBank/DDBJ databases">
        <title>Depth-based differentiation of microbial function through sediment-hosted aquifers and enrichment of novel symbionts in the deep terrestrial subsurface.</title>
        <authorList>
            <person name="Probst A.J."/>
            <person name="Ladd B."/>
            <person name="Jarett J.K."/>
            <person name="Geller-Mcgrath D.E."/>
            <person name="Sieber C.M.K."/>
            <person name="Emerson J.B."/>
            <person name="Anantharaman K."/>
            <person name="Thomas B.C."/>
            <person name="Malmstrom R."/>
            <person name="Stieglmeier M."/>
            <person name="Klingl A."/>
            <person name="Woyke T."/>
            <person name="Ryan C.M."/>
            <person name="Banfield J.F."/>
        </authorList>
    </citation>
    <scope>NUCLEOTIDE SEQUENCE [LARGE SCALE GENOMIC DNA]</scope>
</reference>
<proteinExistence type="predicted"/>
<organism evidence="1 2">
    <name type="scientific">Candidatus Nealsonbacteria bacterium CG_4_10_14_0_8_um_filter_37_14</name>
    <dbReference type="NCBI Taxonomy" id="1974684"/>
    <lineage>
        <taxon>Bacteria</taxon>
        <taxon>Candidatus Nealsoniibacteriota</taxon>
    </lineage>
</organism>
<dbReference type="EMBL" id="PFLW01000071">
    <property type="protein sequence ID" value="PIY88764.1"/>
    <property type="molecule type" value="Genomic_DNA"/>
</dbReference>
<evidence type="ECO:0000313" key="2">
    <source>
        <dbReference type="Proteomes" id="UP000230767"/>
    </source>
</evidence>
<dbReference type="AlphaFoldDB" id="A0A2M7R6K6"/>